<dbReference type="InterPro" id="IPR006379">
    <property type="entry name" value="HAD-SF_hydro_IIB"/>
</dbReference>
<dbReference type="InterPro" id="IPR023214">
    <property type="entry name" value="HAD_sf"/>
</dbReference>
<dbReference type="UniPathway" id="UPA00299"/>
<dbReference type="Proteomes" id="UP000091979">
    <property type="component" value="Unassembled WGS sequence"/>
</dbReference>
<dbReference type="EC" id="3.1.3.12" evidence="4"/>
<evidence type="ECO:0000256" key="1">
    <source>
        <dbReference type="ARBA" id="ARBA00005199"/>
    </source>
</evidence>
<dbReference type="PANTHER" id="PTHR43768">
    <property type="entry name" value="TREHALOSE 6-PHOSPHATE PHOSPHATASE"/>
    <property type="match status" value="1"/>
</dbReference>
<dbReference type="Gene3D" id="3.40.50.1000">
    <property type="entry name" value="HAD superfamily/HAD-like"/>
    <property type="match status" value="1"/>
</dbReference>
<dbReference type="STRING" id="1560234.SP90_03660"/>
<name>A0A1B7XJN1_9BACT</name>
<comment type="function">
    <text evidence="4">Removes the phosphate from trehalose 6-phosphate to produce free trehalose.</text>
</comment>
<evidence type="ECO:0000313" key="6">
    <source>
        <dbReference type="Proteomes" id="UP000091979"/>
    </source>
</evidence>
<comment type="pathway">
    <text evidence="1 4">Glycan biosynthesis; trehalose biosynthesis.</text>
</comment>
<sequence>MTKVWTAEQQADFGQQLAACRRAVLFFDYDGTLAPIVPDRDNALPYDGVREAFERLLVVKHCRTVLVSGRRVLEIQPLLQSRLPFEAWGSHGCEHLRPSGKLEEVAISEKAKEGLQIAASKVASLLAPHAIERKPSSVAAHVSSINAELIPQYLTDVEELWEPVAEEFGLELLDFHEGVEMRVPGINKSRAIYSVLEEEPKDAVTAYIGDDVTDEDAFRALGEQGHTILIGREPRVSAAKWLLPERPDGRHIIDFINAAASSLS</sequence>
<dbReference type="PANTHER" id="PTHR43768:SF3">
    <property type="entry name" value="TREHALOSE 6-PHOSPHATE PHOSPHATASE"/>
    <property type="match status" value="1"/>
</dbReference>
<dbReference type="GO" id="GO:0004805">
    <property type="term" value="F:trehalose-phosphatase activity"/>
    <property type="evidence" value="ECO:0007669"/>
    <property type="project" value="UniProtKB-EC"/>
</dbReference>
<reference evidence="5 6" key="1">
    <citation type="submission" date="2015-01" db="EMBL/GenBank/DDBJ databases">
        <title>Desulfovibrio sp. JC271 draft genome sequence.</title>
        <authorList>
            <person name="Shivani Y."/>
            <person name="Subhash Y."/>
            <person name="Sasikala C."/>
            <person name="Ramana C.V."/>
        </authorList>
    </citation>
    <scope>NUCLEOTIDE SEQUENCE [LARGE SCALE GENOMIC DNA]</scope>
    <source>
        <strain evidence="5 6">JC271</strain>
    </source>
</reference>
<comment type="catalytic activity">
    <reaction evidence="4">
        <text>alpha,alpha-trehalose 6-phosphate + H2O = alpha,alpha-trehalose + phosphate</text>
        <dbReference type="Rhea" id="RHEA:23420"/>
        <dbReference type="ChEBI" id="CHEBI:15377"/>
        <dbReference type="ChEBI" id="CHEBI:16551"/>
        <dbReference type="ChEBI" id="CHEBI:43474"/>
        <dbReference type="ChEBI" id="CHEBI:58429"/>
        <dbReference type="EC" id="3.1.3.12"/>
    </reaction>
</comment>
<dbReference type="Gene3D" id="3.30.70.1020">
    <property type="entry name" value="Trehalose-6-phosphate phosphatase related protein, domain 2"/>
    <property type="match status" value="1"/>
</dbReference>
<dbReference type="InterPro" id="IPR003337">
    <property type="entry name" value="Trehalose_PPase"/>
</dbReference>
<organism evidence="5 6">
    <name type="scientific">Halodesulfovibrio spirochaetisodalis</name>
    <dbReference type="NCBI Taxonomy" id="1560234"/>
    <lineage>
        <taxon>Bacteria</taxon>
        <taxon>Pseudomonadati</taxon>
        <taxon>Thermodesulfobacteriota</taxon>
        <taxon>Desulfovibrionia</taxon>
        <taxon>Desulfovibrionales</taxon>
        <taxon>Desulfovibrionaceae</taxon>
        <taxon>Halodesulfovibrio</taxon>
    </lineage>
</organism>
<protein>
    <recommendedName>
        <fullName evidence="4">Trehalose 6-phosphate phosphatase</fullName>
        <ecNumber evidence="4">3.1.3.12</ecNumber>
    </recommendedName>
</protein>
<dbReference type="AlphaFoldDB" id="A0A1B7XJN1"/>
<keyword evidence="4" id="KW-0460">Magnesium</keyword>
<evidence type="ECO:0000313" key="5">
    <source>
        <dbReference type="EMBL" id="OBQ55732.1"/>
    </source>
</evidence>
<comment type="caution">
    <text evidence="5">The sequence shown here is derived from an EMBL/GenBank/DDBJ whole genome shotgun (WGS) entry which is preliminary data.</text>
</comment>
<evidence type="ECO:0000256" key="2">
    <source>
        <dbReference type="ARBA" id="ARBA00008770"/>
    </source>
</evidence>
<evidence type="ECO:0000256" key="3">
    <source>
        <dbReference type="ARBA" id="ARBA00022801"/>
    </source>
</evidence>
<proteinExistence type="inferred from homology"/>
<gene>
    <name evidence="5" type="ORF">SP90_03660</name>
</gene>
<accession>A0A1B7XJN1</accession>
<keyword evidence="3 4" id="KW-0378">Hydrolase</keyword>
<dbReference type="NCBIfam" id="TIGR01484">
    <property type="entry name" value="HAD-SF-IIB"/>
    <property type="match status" value="1"/>
</dbReference>
<dbReference type="InterPro" id="IPR044651">
    <property type="entry name" value="OTSB-like"/>
</dbReference>
<dbReference type="GO" id="GO:0005992">
    <property type="term" value="P:trehalose biosynthetic process"/>
    <property type="evidence" value="ECO:0007669"/>
    <property type="project" value="UniProtKB-UniPathway"/>
</dbReference>
<dbReference type="SUPFAM" id="SSF56784">
    <property type="entry name" value="HAD-like"/>
    <property type="match status" value="1"/>
</dbReference>
<dbReference type="GO" id="GO:0046872">
    <property type="term" value="F:metal ion binding"/>
    <property type="evidence" value="ECO:0007669"/>
    <property type="project" value="UniProtKB-KW"/>
</dbReference>
<dbReference type="NCBIfam" id="TIGR00685">
    <property type="entry name" value="T6PP"/>
    <property type="match status" value="1"/>
</dbReference>
<comment type="similarity">
    <text evidence="2 4">Belongs to the trehalose phosphatase family.</text>
</comment>
<keyword evidence="4" id="KW-0479">Metal-binding</keyword>
<keyword evidence="6" id="KW-1185">Reference proteome</keyword>
<dbReference type="InterPro" id="IPR036412">
    <property type="entry name" value="HAD-like_sf"/>
</dbReference>
<dbReference type="EMBL" id="JXMS01000004">
    <property type="protein sequence ID" value="OBQ55732.1"/>
    <property type="molecule type" value="Genomic_DNA"/>
</dbReference>
<comment type="cofactor">
    <cofactor evidence="4">
        <name>Mg(2+)</name>
        <dbReference type="ChEBI" id="CHEBI:18420"/>
    </cofactor>
</comment>
<dbReference type="PATRIC" id="fig|1560234.3.peg.2603"/>
<evidence type="ECO:0000256" key="4">
    <source>
        <dbReference type="RuleBase" id="RU361117"/>
    </source>
</evidence>
<dbReference type="Pfam" id="PF02358">
    <property type="entry name" value="Trehalose_PPase"/>
    <property type="match status" value="1"/>
</dbReference>